<dbReference type="AlphaFoldDB" id="A0A511XIQ4"/>
<proteinExistence type="predicted"/>
<evidence type="ECO:0000313" key="2">
    <source>
        <dbReference type="Proteomes" id="UP000321746"/>
    </source>
</evidence>
<evidence type="ECO:0000313" key="1">
    <source>
        <dbReference type="EMBL" id="GEN62826.1"/>
    </source>
</evidence>
<sequence length="74" mass="7791">MVIVYLDGWPVAGKQVGQGTGGPAHECAFWAVIIFCVMSERSVAGLMVPNAGEVRTGFCLRASERGMGTISGLF</sequence>
<dbReference type="Proteomes" id="UP000321746">
    <property type="component" value="Unassembled WGS sequence"/>
</dbReference>
<protein>
    <submittedName>
        <fullName evidence="1">Uncharacterized protein</fullName>
    </submittedName>
</protein>
<keyword evidence="2" id="KW-1185">Reference proteome</keyword>
<organism evidence="1 2">
    <name type="scientific">Acetobacter oeni</name>
    <dbReference type="NCBI Taxonomy" id="304077"/>
    <lineage>
        <taxon>Bacteria</taxon>
        <taxon>Pseudomonadati</taxon>
        <taxon>Pseudomonadota</taxon>
        <taxon>Alphaproteobacteria</taxon>
        <taxon>Acetobacterales</taxon>
        <taxon>Acetobacteraceae</taxon>
        <taxon>Acetobacter</taxon>
    </lineage>
</organism>
<comment type="caution">
    <text evidence="1">The sequence shown here is derived from an EMBL/GenBank/DDBJ whole genome shotgun (WGS) entry which is preliminary data.</text>
</comment>
<gene>
    <name evidence="1" type="ORF">AOE01nite_10500</name>
</gene>
<accession>A0A511XIQ4</accession>
<reference evidence="1 2" key="1">
    <citation type="submission" date="2019-07" db="EMBL/GenBank/DDBJ databases">
        <title>Whole genome shotgun sequence of Acetobacter oeni NBRC 105207.</title>
        <authorList>
            <person name="Hosoyama A."/>
            <person name="Uohara A."/>
            <person name="Ohji S."/>
            <person name="Ichikawa N."/>
        </authorList>
    </citation>
    <scope>NUCLEOTIDE SEQUENCE [LARGE SCALE GENOMIC DNA]</scope>
    <source>
        <strain evidence="1 2">NBRC 105207</strain>
    </source>
</reference>
<dbReference type="EMBL" id="BJYG01000011">
    <property type="protein sequence ID" value="GEN62826.1"/>
    <property type="molecule type" value="Genomic_DNA"/>
</dbReference>
<name>A0A511XIQ4_9PROT</name>